<name>A0ABT7EKC7_9GAMM</name>
<evidence type="ECO:0008006" key="3">
    <source>
        <dbReference type="Google" id="ProtNLM"/>
    </source>
</evidence>
<organism evidence="1 2">
    <name type="scientific">Pseudoalteromonas obscura</name>
    <dbReference type="NCBI Taxonomy" id="3048491"/>
    <lineage>
        <taxon>Bacteria</taxon>
        <taxon>Pseudomonadati</taxon>
        <taxon>Pseudomonadota</taxon>
        <taxon>Gammaproteobacteria</taxon>
        <taxon>Alteromonadales</taxon>
        <taxon>Pseudoalteromonadaceae</taxon>
        <taxon>Pseudoalteromonas</taxon>
    </lineage>
</organism>
<reference evidence="1 2" key="1">
    <citation type="submission" date="2023-05" db="EMBL/GenBank/DDBJ databases">
        <title>Pseudoalteromonas ardens sp. nov., Pseudoalteromonas obscura sp. nov., and Pseudoalteromonas umbrosa sp. nov., isolated from the coral Montipora capitata.</title>
        <authorList>
            <person name="Thomas E.M."/>
            <person name="Smith E.M."/>
            <person name="Papke E."/>
            <person name="Shlafstein M.D."/>
            <person name="Oline D.K."/>
            <person name="Videau P."/>
            <person name="Saw J.H."/>
            <person name="Strangman W.K."/>
            <person name="Ushijima B."/>
        </authorList>
    </citation>
    <scope>NUCLEOTIDE SEQUENCE [LARGE SCALE GENOMIC DNA]</scope>
    <source>
        <strain evidence="1 2">P94</strain>
    </source>
</reference>
<proteinExistence type="predicted"/>
<dbReference type="EMBL" id="JASJUT010000003">
    <property type="protein sequence ID" value="MDK2595473.1"/>
    <property type="molecule type" value="Genomic_DNA"/>
</dbReference>
<keyword evidence="2" id="KW-1185">Reference proteome</keyword>
<evidence type="ECO:0000313" key="1">
    <source>
        <dbReference type="EMBL" id="MDK2595473.1"/>
    </source>
</evidence>
<sequence>MRLPLLCVLLMVVLAGCVFVSKEVHYYDEQCNVTKRKYVLTSEQVASLGACSGQACALAMAGAGIVSAASLVVSGTIVLSKNTLSWLEQSEGCTTPKPSTIESQVRG</sequence>
<dbReference type="RefSeq" id="WP_211010793.1">
    <property type="nucleotide sequence ID" value="NZ_JASJUT010000003.1"/>
</dbReference>
<accession>A0ABT7EKC7</accession>
<dbReference type="PROSITE" id="PS51257">
    <property type="entry name" value="PROKAR_LIPOPROTEIN"/>
    <property type="match status" value="1"/>
</dbReference>
<gene>
    <name evidence="1" type="ORF">QNM18_10495</name>
</gene>
<comment type="caution">
    <text evidence="1">The sequence shown here is derived from an EMBL/GenBank/DDBJ whole genome shotgun (WGS) entry which is preliminary data.</text>
</comment>
<protein>
    <recommendedName>
        <fullName evidence="3">Lipoprotein</fullName>
    </recommendedName>
</protein>
<evidence type="ECO:0000313" key="2">
    <source>
        <dbReference type="Proteomes" id="UP001231915"/>
    </source>
</evidence>
<dbReference type="Proteomes" id="UP001231915">
    <property type="component" value="Unassembled WGS sequence"/>
</dbReference>